<gene>
    <name evidence="1" type="ORF">L6452_40875</name>
</gene>
<proteinExistence type="predicted"/>
<reference evidence="2" key="1">
    <citation type="journal article" date="2022" name="Mol. Ecol. Resour.">
        <title>The genomes of chicory, endive, great burdock and yacon provide insights into Asteraceae palaeo-polyploidization history and plant inulin production.</title>
        <authorList>
            <person name="Fan W."/>
            <person name="Wang S."/>
            <person name="Wang H."/>
            <person name="Wang A."/>
            <person name="Jiang F."/>
            <person name="Liu H."/>
            <person name="Zhao H."/>
            <person name="Xu D."/>
            <person name="Zhang Y."/>
        </authorList>
    </citation>
    <scope>NUCLEOTIDE SEQUENCE [LARGE SCALE GENOMIC DNA]</scope>
    <source>
        <strain evidence="2">cv. Niubang</strain>
    </source>
</reference>
<sequence>MKCEDRADIIARVFEMKVQDFISYLKNEKPFGQVAAHLYTIENMSVKIAQTEDLKPGDGDQSIDIKVLRSWTPYGKRNECCFLLIDKQGNPIQAYANSNDKSHFQTPIKVGSCYRVTNFICEKSRTYMVIVPHKTSIRVGKAARFEEIPDTGFPLHYFNFSPYDHLSNKTNKHEILTDYIGNIDDISDLLIRKGATIIKMRLEDLSGNIIEATFWDDIARRLHTEATTVVESPTIAAITSMKVTKYYGSKADSQAKSEPHRHFKYITQNLKYFLRALTSKIKTNVPNEKTNRYLLTSYIRDDTAEVKSLFFDNAVNSMIHTQCNTMVEQHGYTNPEMLPGPLTAMVGATKIFQMRYNKSSKPGAIDFVMDRVFDDATPATETNTSSKRISEDNIDDRKLKRSTHHQD</sequence>
<reference evidence="1 2" key="2">
    <citation type="journal article" date="2022" name="Mol. Ecol. Resour.">
        <title>The genomes of chicory, endive, great burdock and yacon provide insights into Asteraceae paleo-polyploidization history and plant inulin production.</title>
        <authorList>
            <person name="Fan W."/>
            <person name="Wang S."/>
            <person name="Wang H."/>
            <person name="Wang A."/>
            <person name="Jiang F."/>
            <person name="Liu H."/>
            <person name="Zhao H."/>
            <person name="Xu D."/>
            <person name="Zhang Y."/>
        </authorList>
    </citation>
    <scope>NUCLEOTIDE SEQUENCE [LARGE SCALE GENOMIC DNA]</scope>
    <source>
        <strain evidence="2">cv. Niubang</strain>
    </source>
</reference>
<evidence type="ECO:0000313" key="2">
    <source>
        <dbReference type="Proteomes" id="UP001055879"/>
    </source>
</evidence>
<protein>
    <submittedName>
        <fullName evidence="1">Uncharacterized protein</fullName>
    </submittedName>
</protein>
<comment type="caution">
    <text evidence="1">The sequence shown here is derived from an EMBL/GenBank/DDBJ whole genome shotgun (WGS) entry which is preliminary data.</text>
</comment>
<keyword evidence="2" id="KW-1185">Reference proteome</keyword>
<name>A0ACB8XN11_ARCLA</name>
<dbReference type="Proteomes" id="UP001055879">
    <property type="component" value="Linkage Group LG16"/>
</dbReference>
<dbReference type="EMBL" id="CM042062">
    <property type="protein sequence ID" value="KAI3669599.1"/>
    <property type="molecule type" value="Genomic_DNA"/>
</dbReference>
<accession>A0ACB8XN11</accession>
<evidence type="ECO:0000313" key="1">
    <source>
        <dbReference type="EMBL" id="KAI3669599.1"/>
    </source>
</evidence>
<organism evidence="1 2">
    <name type="scientific">Arctium lappa</name>
    <name type="common">Greater burdock</name>
    <name type="synonym">Lappa major</name>
    <dbReference type="NCBI Taxonomy" id="4217"/>
    <lineage>
        <taxon>Eukaryota</taxon>
        <taxon>Viridiplantae</taxon>
        <taxon>Streptophyta</taxon>
        <taxon>Embryophyta</taxon>
        <taxon>Tracheophyta</taxon>
        <taxon>Spermatophyta</taxon>
        <taxon>Magnoliopsida</taxon>
        <taxon>eudicotyledons</taxon>
        <taxon>Gunneridae</taxon>
        <taxon>Pentapetalae</taxon>
        <taxon>asterids</taxon>
        <taxon>campanulids</taxon>
        <taxon>Asterales</taxon>
        <taxon>Asteraceae</taxon>
        <taxon>Carduoideae</taxon>
        <taxon>Cardueae</taxon>
        <taxon>Arctiinae</taxon>
        <taxon>Arctium</taxon>
    </lineage>
</organism>